<name>A0AAW1FB43_ZOAVI</name>
<dbReference type="InterPro" id="IPR013783">
    <property type="entry name" value="Ig-like_fold"/>
</dbReference>
<dbReference type="Pfam" id="PF07686">
    <property type="entry name" value="V-set"/>
    <property type="match status" value="1"/>
</dbReference>
<evidence type="ECO:0000313" key="4">
    <source>
        <dbReference type="Proteomes" id="UP001488805"/>
    </source>
</evidence>
<protein>
    <recommendedName>
        <fullName evidence="2">Ig-like domain-containing protein</fullName>
    </recommendedName>
</protein>
<dbReference type="GO" id="GO:0042110">
    <property type="term" value="P:T cell activation"/>
    <property type="evidence" value="ECO:0007669"/>
    <property type="project" value="TreeGrafter"/>
</dbReference>
<sequence>MSEFRWIKTSLSLILVLQFTAAATGQLYRYVTVRDGDKVTLPCNNVRYGSKNCDSTAWTFEDPRRPAVYLVRDGQIVEAAKDKSDRLSVSEKCSLVIKNVKDEDVGRYDCRQLRSRRSAYVYLTVATLTEHKGNDEKQDKITVSLLDHCFLFNS</sequence>
<feature type="signal peptide" evidence="1">
    <location>
        <begin position="1"/>
        <end position="22"/>
    </location>
</feature>
<dbReference type="Gene3D" id="2.60.40.10">
    <property type="entry name" value="Immunoglobulins"/>
    <property type="match status" value="1"/>
</dbReference>
<dbReference type="SMART" id="SM00409">
    <property type="entry name" value="IG"/>
    <property type="match status" value="1"/>
</dbReference>
<comment type="caution">
    <text evidence="3">The sequence shown here is derived from an EMBL/GenBank/DDBJ whole genome shotgun (WGS) entry which is preliminary data.</text>
</comment>
<proteinExistence type="predicted"/>
<accession>A0AAW1FB43</accession>
<dbReference type="GO" id="GO:0045121">
    <property type="term" value="C:membrane raft"/>
    <property type="evidence" value="ECO:0007669"/>
    <property type="project" value="TreeGrafter"/>
</dbReference>
<dbReference type="GO" id="GO:0070374">
    <property type="term" value="P:positive regulation of ERK1 and ERK2 cascade"/>
    <property type="evidence" value="ECO:0007669"/>
    <property type="project" value="TreeGrafter"/>
</dbReference>
<dbReference type="PANTHER" id="PTHR11422">
    <property type="entry name" value="T-CELL SURFACE GLYCOPROTEIN CD4"/>
    <property type="match status" value="1"/>
</dbReference>
<dbReference type="GO" id="GO:0035723">
    <property type="term" value="P:interleukin-15-mediated signaling pathway"/>
    <property type="evidence" value="ECO:0007669"/>
    <property type="project" value="TreeGrafter"/>
</dbReference>
<dbReference type="GO" id="GO:0009897">
    <property type="term" value="C:external side of plasma membrane"/>
    <property type="evidence" value="ECO:0007669"/>
    <property type="project" value="TreeGrafter"/>
</dbReference>
<dbReference type="PROSITE" id="PS50835">
    <property type="entry name" value="IG_LIKE"/>
    <property type="match status" value="1"/>
</dbReference>
<dbReference type="AlphaFoldDB" id="A0AAW1FB43"/>
<dbReference type="Proteomes" id="UP001488805">
    <property type="component" value="Unassembled WGS sequence"/>
</dbReference>
<evidence type="ECO:0000259" key="2">
    <source>
        <dbReference type="PROSITE" id="PS50835"/>
    </source>
</evidence>
<dbReference type="GO" id="GO:0042289">
    <property type="term" value="F:MHC class II protein binding"/>
    <property type="evidence" value="ECO:0007669"/>
    <property type="project" value="TreeGrafter"/>
</dbReference>
<evidence type="ECO:0000313" key="3">
    <source>
        <dbReference type="EMBL" id="KAK9531859.1"/>
    </source>
</evidence>
<organism evidence="3 4">
    <name type="scientific">Zoarces viviparus</name>
    <name type="common">Viviparous eelpout</name>
    <name type="synonym">Blennius viviparus</name>
    <dbReference type="NCBI Taxonomy" id="48416"/>
    <lineage>
        <taxon>Eukaryota</taxon>
        <taxon>Metazoa</taxon>
        <taxon>Chordata</taxon>
        <taxon>Craniata</taxon>
        <taxon>Vertebrata</taxon>
        <taxon>Euteleostomi</taxon>
        <taxon>Actinopterygii</taxon>
        <taxon>Neopterygii</taxon>
        <taxon>Teleostei</taxon>
        <taxon>Neoteleostei</taxon>
        <taxon>Acanthomorphata</taxon>
        <taxon>Eupercaria</taxon>
        <taxon>Perciformes</taxon>
        <taxon>Cottioidei</taxon>
        <taxon>Zoarcales</taxon>
        <taxon>Zoarcidae</taxon>
        <taxon>Zoarcinae</taxon>
        <taxon>Zoarces</taxon>
    </lineage>
</organism>
<dbReference type="InterPro" id="IPR036179">
    <property type="entry name" value="Ig-like_dom_sf"/>
</dbReference>
<dbReference type="InterPro" id="IPR013106">
    <property type="entry name" value="Ig_V-set"/>
</dbReference>
<dbReference type="InterPro" id="IPR007110">
    <property type="entry name" value="Ig-like_dom"/>
</dbReference>
<keyword evidence="1" id="KW-0732">Signal</keyword>
<gene>
    <name evidence="3" type="ORF">VZT92_011258</name>
</gene>
<dbReference type="EMBL" id="JBCEZU010000089">
    <property type="protein sequence ID" value="KAK9531859.1"/>
    <property type="molecule type" value="Genomic_DNA"/>
</dbReference>
<reference evidence="3 4" key="1">
    <citation type="journal article" date="2024" name="Genome Biol. Evol.">
        <title>Chromosome-level genome assembly of the viviparous eelpout Zoarces viviparus.</title>
        <authorList>
            <person name="Fuhrmann N."/>
            <person name="Brasseur M.V."/>
            <person name="Bakowski C.E."/>
            <person name="Podsiadlowski L."/>
            <person name="Prost S."/>
            <person name="Krehenwinkel H."/>
            <person name="Mayer C."/>
        </authorList>
    </citation>
    <scope>NUCLEOTIDE SEQUENCE [LARGE SCALE GENOMIC DNA]</scope>
    <source>
        <strain evidence="3">NO-MEL_2022_Ind0_liver</strain>
    </source>
</reference>
<dbReference type="PANTHER" id="PTHR11422:SF5">
    <property type="entry name" value="DIVERSE IMMUNOGLOBULIN DOMAIN-CONTAINING PROTEIN 1.1 ISOFORM X1-RELATED"/>
    <property type="match status" value="1"/>
</dbReference>
<dbReference type="GO" id="GO:1990782">
    <property type="term" value="F:protein tyrosine kinase binding"/>
    <property type="evidence" value="ECO:0007669"/>
    <property type="project" value="TreeGrafter"/>
</dbReference>
<feature type="domain" description="Ig-like" evidence="2">
    <location>
        <begin position="33"/>
        <end position="126"/>
    </location>
</feature>
<feature type="chain" id="PRO_5043609571" description="Ig-like domain-containing protein" evidence="1">
    <location>
        <begin position="23"/>
        <end position="154"/>
    </location>
</feature>
<dbReference type="InterPro" id="IPR003599">
    <property type="entry name" value="Ig_sub"/>
</dbReference>
<keyword evidence="4" id="KW-1185">Reference proteome</keyword>
<dbReference type="SUPFAM" id="SSF48726">
    <property type="entry name" value="Immunoglobulin"/>
    <property type="match status" value="1"/>
</dbReference>
<evidence type="ECO:0000256" key="1">
    <source>
        <dbReference type="SAM" id="SignalP"/>
    </source>
</evidence>